<accession>Q2NWN1</accession>
<feature type="transmembrane region" description="Helical" evidence="1">
    <location>
        <begin position="39"/>
        <end position="66"/>
    </location>
</feature>
<dbReference type="InterPro" id="IPR036259">
    <property type="entry name" value="MFS_trans_sf"/>
</dbReference>
<protein>
    <recommendedName>
        <fullName evidence="4">Bicyclomycin resistance protein</fullName>
    </recommendedName>
</protein>
<evidence type="ECO:0008006" key="4">
    <source>
        <dbReference type="Google" id="ProtNLM"/>
    </source>
</evidence>
<name>Q2NWN1_SODGM</name>
<feature type="transmembrane region" description="Helical" evidence="1">
    <location>
        <begin position="169"/>
        <end position="190"/>
    </location>
</feature>
<proteinExistence type="predicted"/>
<keyword evidence="1" id="KW-1133">Transmembrane helix</keyword>
<keyword evidence="3" id="KW-1185">Reference proteome</keyword>
<dbReference type="Proteomes" id="UP000001932">
    <property type="component" value="Chromosome"/>
</dbReference>
<organism evidence="2 3">
    <name type="scientific">Sodalis glossinidius (strain morsitans)</name>
    <dbReference type="NCBI Taxonomy" id="343509"/>
    <lineage>
        <taxon>Bacteria</taxon>
        <taxon>Pseudomonadati</taxon>
        <taxon>Pseudomonadota</taxon>
        <taxon>Gammaproteobacteria</taxon>
        <taxon>Enterobacterales</taxon>
        <taxon>Bruguierivoracaceae</taxon>
        <taxon>Sodalis</taxon>
    </lineage>
</organism>
<feature type="transmembrane region" description="Helical" evidence="1">
    <location>
        <begin position="105"/>
        <end position="126"/>
    </location>
</feature>
<dbReference type="Gene3D" id="1.20.1720.10">
    <property type="entry name" value="Multidrug resistance protein D"/>
    <property type="match status" value="1"/>
</dbReference>
<feature type="transmembrane region" description="Helical" evidence="1">
    <location>
        <begin position="196"/>
        <end position="215"/>
    </location>
</feature>
<feature type="transmembrane region" description="Helical" evidence="1">
    <location>
        <begin position="132"/>
        <end position="157"/>
    </location>
</feature>
<dbReference type="HOGENOM" id="CLU_1266194_0_0_6"/>
<dbReference type="KEGG" id="sgl:SG0169"/>
<sequence length="218" mass="23750">MLTMATLWLMTHETLNRRAPLRLLTTFDHYYRLLMQRHFVLPALSIGSGVGGIYTLSIALPFVLIYRLRLSTFSFGLVMMFQTGSYITGSLLANRLLRLHSLTSIIRLGVSVIALGGILFLLLPHLCVPAVWVWISPAAIWVFGNALVAPGLTSFAMERQAEKAGSASALLGFIQIGIGFLDNTLLGSFYTDVAQGTAWLVPMSAFIAVSCGLASKRA</sequence>
<evidence type="ECO:0000313" key="2">
    <source>
        <dbReference type="EMBL" id="BAE73444.1"/>
    </source>
</evidence>
<dbReference type="SUPFAM" id="SSF103473">
    <property type="entry name" value="MFS general substrate transporter"/>
    <property type="match status" value="1"/>
</dbReference>
<keyword evidence="1" id="KW-0812">Transmembrane</keyword>
<reference evidence="2 3" key="1">
    <citation type="journal article" date="2006" name="Genome Res.">
        <title>Massive genome erosion and functional adaptations provide insights into the symbiotic lifestyle of Sodalis glossinidius in the tsetse host.</title>
        <authorList>
            <person name="Toh H."/>
            <person name="Weiss B.L."/>
            <person name="Perkin S.A.H."/>
            <person name="Yamashita A."/>
            <person name="Oshima K."/>
            <person name="Hattori M."/>
            <person name="Aksoy S."/>
        </authorList>
    </citation>
    <scope>NUCLEOTIDE SEQUENCE [LARGE SCALE GENOMIC DNA]</scope>
    <source>
        <strain evidence="3">morsitans</strain>
    </source>
</reference>
<evidence type="ECO:0000256" key="1">
    <source>
        <dbReference type="SAM" id="Phobius"/>
    </source>
</evidence>
<gene>
    <name evidence="2" type="ordered locus">SG0169</name>
</gene>
<dbReference type="EMBL" id="AP008232">
    <property type="protein sequence ID" value="BAE73444.1"/>
    <property type="molecule type" value="Genomic_DNA"/>
</dbReference>
<dbReference type="AlphaFoldDB" id="Q2NWN1"/>
<evidence type="ECO:0000313" key="3">
    <source>
        <dbReference type="Proteomes" id="UP000001932"/>
    </source>
</evidence>
<keyword evidence="1" id="KW-0472">Membrane</keyword>
<feature type="transmembrane region" description="Helical" evidence="1">
    <location>
        <begin position="72"/>
        <end position="93"/>
    </location>
</feature>
<dbReference type="eggNOG" id="COG2814">
    <property type="taxonomic scope" value="Bacteria"/>
</dbReference>